<dbReference type="STRING" id="435908.IDSA_00180"/>
<dbReference type="PANTHER" id="PTHR38101:SF1">
    <property type="entry name" value="UPF0307 PROTEIN YJGA"/>
    <property type="match status" value="1"/>
</dbReference>
<dbReference type="RefSeq" id="WP_034773304.1">
    <property type="nucleotide sequence ID" value="NZ_JPER01000001.1"/>
</dbReference>
<dbReference type="SUPFAM" id="SSF158710">
    <property type="entry name" value="PSPTO4464-like"/>
    <property type="match status" value="1"/>
</dbReference>
<dbReference type="InterPro" id="IPR023153">
    <property type="entry name" value="DarP_sf"/>
</dbReference>
<name>A0A094JF52_9GAMM</name>
<dbReference type="PIRSF" id="PIRSF016183">
    <property type="entry name" value="UCP016183"/>
    <property type="match status" value="1"/>
</dbReference>
<evidence type="ECO:0000256" key="4">
    <source>
        <dbReference type="ARBA" id="ARBA00022884"/>
    </source>
</evidence>
<evidence type="ECO:0000256" key="5">
    <source>
        <dbReference type="HAMAP-Rule" id="MF_00765"/>
    </source>
</evidence>
<reference evidence="7 8" key="1">
    <citation type="submission" date="2014-06" db="EMBL/GenBank/DDBJ databases">
        <title>The draft genome sequence of Idiomarina salinarum ISL-52.</title>
        <authorList>
            <person name="Du J."/>
            <person name="Shao Z."/>
        </authorList>
    </citation>
    <scope>NUCLEOTIDE SEQUENCE [LARGE SCALE GENOMIC DNA]</scope>
    <source>
        <strain evidence="7 8">ISL-52</strain>
    </source>
</reference>
<evidence type="ECO:0000256" key="3">
    <source>
        <dbReference type="ARBA" id="ARBA00022730"/>
    </source>
</evidence>
<dbReference type="Gene3D" id="1.10.60.30">
    <property type="entry name" value="PSPTO4464-like domains"/>
    <property type="match status" value="2"/>
</dbReference>
<dbReference type="GO" id="GO:0043022">
    <property type="term" value="F:ribosome binding"/>
    <property type="evidence" value="ECO:0007669"/>
    <property type="project" value="UniProtKB-UniRule"/>
</dbReference>
<dbReference type="AlphaFoldDB" id="A0A094JF52"/>
<comment type="function">
    <text evidence="5">Member of a network of 50S ribosomal subunit biogenesis factors which assembles along the 30S-50S interface, preventing incorrect 23S rRNA structures from forming. Promotes peptidyl transferase center (PTC) maturation.</text>
</comment>
<dbReference type="Pfam" id="PF04751">
    <property type="entry name" value="DarP"/>
    <property type="match status" value="1"/>
</dbReference>
<dbReference type="PANTHER" id="PTHR38101">
    <property type="entry name" value="UPF0307 PROTEIN YJGA"/>
    <property type="match status" value="1"/>
</dbReference>
<dbReference type="HAMAP" id="MF_00765">
    <property type="entry name" value="DarP"/>
    <property type="match status" value="1"/>
</dbReference>
<protein>
    <recommendedName>
        <fullName evidence="5">Dual-action ribosomal maturation protein DarP</fullName>
    </recommendedName>
    <alternativeName>
        <fullName evidence="5">Large ribosomal subunit assembly factor DarP</fullName>
    </alternativeName>
</protein>
<evidence type="ECO:0000313" key="8">
    <source>
        <dbReference type="Proteomes" id="UP000054363"/>
    </source>
</evidence>
<evidence type="ECO:0000256" key="2">
    <source>
        <dbReference type="ARBA" id="ARBA00022517"/>
    </source>
</evidence>
<dbReference type="EMBL" id="JPER01000001">
    <property type="protein sequence ID" value="KFZ31191.1"/>
    <property type="molecule type" value="Genomic_DNA"/>
</dbReference>
<keyword evidence="1 5" id="KW-0963">Cytoplasm</keyword>
<accession>A0A094JF52</accession>
<dbReference type="CDD" id="cd16331">
    <property type="entry name" value="YjgA-like"/>
    <property type="match status" value="1"/>
</dbReference>
<keyword evidence="4 5" id="KW-0694">RNA-binding</keyword>
<gene>
    <name evidence="5" type="primary">darP</name>
    <name evidence="7" type="ORF">IDSA_00180</name>
</gene>
<dbReference type="NCBIfam" id="NF003593">
    <property type="entry name" value="PRK05255.1-1"/>
    <property type="match status" value="1"/>
</dbReference>
<feature type="region of interest" description="Disordered" evidence="6">
    <location>
        <begin position="1"/>
        <end position="23"/>
    </location>
</feature>
<comment type="subcellular location">
    <subcellularLocation>
        <location evidence="5">Cytoplasm</location>
    </subcellularLocation>
    <text evidence="5">Associates with late stage pre-50S ribosomal subunits.</text>
</comment>
<dbReference type="GO" id="GO:1902626">
    <property type="term" value="P:assembly of large subunit precursor of preribosome"/>
    <property type="evidence" value="ECO:0007669"/>
    <property type="project" value="UniProtKB-UniRule"/>
</dbReference>
<keyword evidence="3 5" id="KW-0699">rRNA-binding</keyword>
<dbReference type="eggNOG" id="COG3028">
    <property type="taxonomic scope" value="Bacteria"/>
</dbReference>
<keyword evidence="2 5" id="KW-0690">Ribosome biogenesis</keyword>
<keyword evidence="8" id="KW-1185">Reference proteome</keyword>
<evidence type="ECO:0000256" key="1">
    <source>
        <dbReference type="ARBA" id="ARBA00022490"/>
    </source>
</evidence>
<dbReference type="OrthoDB" id="5293604at2"/>
<proteinExistence type="inferred from homology"/>
<evidence type="ECO:0000256" key="6">
    <source>
        <dbReference type="SAM" id="MobiDB-lite"/>
    </source>
</evidence>
<sequence>MNDFDNNDDQPPSKSQLKRDADAQQALGEQLVDLSDGKLAKIPVDEALLDAIRLAQRIRNTREGFRRQLQLIGKMMRDRDTTEIEQALSEIEHSHHEQNALFHQLEKHRDLILAEGDPAIQGFIDAYPDADRQKLRQLYRQALKQQQQNKPPAAARELFKYLRQVASA</sequence>
<dbReference type="Proteomes" id="UP000054363">
    <property type="component" value="Unassembled WGS sequence"/>
</dbReference>
<evidence type="ECO:0000313" key="7">
    <source>
        <dbReference type="EMBL" id="KFZ31191.1"/>
    </source>
</evidence>
<dbReference type="GO" id="GO:0019843">
    <property type="term" value="F:rRNA binding"/>
    <property type="evidence" value="ECO:0007669"/>
    <property type="project" value="UniProtKB-UniRule"/>
</dbReference>
<organism evidence="7 8">
    <name type="scientific">Pseudidiomarina salinarum</name>
    <dbReference type="NCBI Taxonomy" id="435908"/>
    <lineage>
        <taxon>Bacteria</taxon>
        <taxon>Pseudomonadati</taxon>
        <taxon>Pseudomonadota</taxon>
        <taxon>Gammaproteobacteria</taxon>
        <taxon>Alteromonadales</taxon>
        <taxon>Idiomarinaceae</taxon>
        <taxon>Pseudidiomarina</taxon>
    </lineage>
</organism>
<dbReference type="GO" id="GO:0005829">
    <property type="term" value="C:cytosol"/>
    <property type="evidence" value="ECO:0007669"/>
    <property type="project" value="TreeGrafter"/>
</dbReference>
<comment type="similarity">
    <text evidence="5">Belongs to the DarP family.</text>
</comment>
<comment type="caution">
    <text evidence="7">The sequence shown here is derived from an EMBL/GenBank/DDBJ whole genome shotgun (WGS) entry which is preliminary data.</text>
</comment>
<dbReference type="InterPro" id="IPR006839">
    <property type="entry name" value="DarP"/>
</dbReference>